<evidence type="ECO:0000256" key="1">
    <source>
        <dbReference type="RuleBase" id="RU000487"/>
    </source>
</evidence>
<gene>
    <name evidence="3" type="ORF">K490DRAFT_74327</name>
</gene>
<comment type="caution">
    <text evidence="3">The sequence shown here is derived from an EMBL/GenBank/DDBJ whole genome shotgun (WGS) entry which is preliminary data.</text>
</comment>
<dbReference type="Proteomes" id="UP000799776">
    <property type="component" value="Unassembled WGS sequence"/>
</dbReference>
<dbReference type="EMBL" id="ML978723">
    <property type="protein sequence ID" value="KAF2086735.1"/>
    <property type="molecule type" value="Genomic_DNA"/>
</dbReference>
<dbReference type="SMART" id="SM00268">
    <property type="entry name" value="ACTIN"/>
    <property type="match status" value="1"/>
</dbReference>
<feature type="region of interest" description="Disordered" evidence="2">
    <location>
        <begin position="511"/>
        <end position="580"/>
    </location>
</feature>
<dbReference type="Pfam" id="PF00022">
    <property type="entry name" value="Actin"/>
    <property type="match status" value="1"/>
</dbReference>
<evidence type="ECO:0000313" key="4">
    <source>
        <dbReference type="Proteomes" id="UP000799776"/>
    </source>
</evidence>
<dbReference type="FunFam" id="3.30.420.40:FF:000232">
    <property type="entry name" value="Actin-related protein 8"/>
    <property type="match status" value="1"/>
</dbReference>
<accession>A0A9P4HWW4</accession>
<protein>
    <submittedName>
        <fullName evidence="3">Actin-like ATPase domain-containing protein</fullName>
    </submittedName>
</protein>
<dbReference type="OrthoDB" id="5572108at2759"/>
<organism evidence="3 4">
    <name type="scientific">Saccharata proteae CBS 121410</name>
    <dbReference type="NCBI Taxonomy" id="1314787"/>
    <lineage>
        <taxon>Eukaryota</taxon>
        <taxon>Fungi</taxon>
        <taxon>Dikarya</taxon>
        <taxon>Ascomycota</taxon>
        <taxon>Pezizomycotina</taxon>
        <taxon>Dothideomycetes</taxon>
        <taxon>Dothideomycetes incertae sedis</taxon>
        <taxon>Botryosphaeriales</taxon>
        <taxon>Saccharataceae</taxon>
        <taxon>Saccharata</taxon>
    </lineage>
</organism>
<reference evidence="3" key="1">
    <citation type="journal article" date="2020" name="Stud. Mycol.">
        <title>101 Dothideomycetes genomes: a test case for predicting lifestyles and emergence of pathogens.</title>
        <authorList>
            <person name="Haridas S."/>
            <person name="Albert R."/>
            <person name="Binder M."/>
            <person name="Bloem J."/>
            <person name="Labutti K."/>
            <person name="Salamov A."/>
            <person name="Andreopoulos B."/>
            <person name="Baker S."/>
            <person name="Barry K."/>
            <person name="Bills G."/>
            <person name="Bluhm B."/>
            <person name="Cannon C."/>
            <person name="Castanera R."/>
            <person name="Culley D."/>
            <person name="Daum C."/>
            <person name="Ezra D."/>
            <person name="Gonzalez J."/>
            <person name="Henrissat B."/>
            <person name="Kuo A."/>
            <person name="Liang C."/>
            <person name="Lipzen A."/>
            <person name="Lutzoni F."/>
            <person name="Magnuson J."/>
            <person name="Mondo S."/>
            <person name="Nolan M."/>
            <person name="Ohm R."/>
            <person name="Pangilinan J."/>
            <person name="Park H.-J."/>
            <person name="Ramirez L."/>
            <person name="Alfaro M."/>
            <person name="Sun H."/>
            <person name="Tritt A."/>
            <person name="Yoshinaga Y."/>
            <person name="Zwiers L.-H."/>
            <person name="Turgeon B."/>
            <person name="Goodwin S."/>
            <person name="Spatafora J."/>
            <person name="Crous P."/>
            <person name="Grigoriev I."/>
        </authorList>
    </citation>
    <scope>NUCLEOTIDE SEQUENCE</scope>
    <source>
        <strain evidence="3">CBS 121410</strain>
    </source>
</reference>
<evidence type="ECO:0000256" key="2">
    <source>
        <dbReference type="SAM" id="MobiDB-lite"/>
    </source>
</evidence>
<dbReference type="PANTHER" id="PTHR11937">
    <property type="entry name" value="ACTIN"/>
    <property type="match status" value="1"/>
</dbReference>
<comment type="similarity">
    <text evidence="1">Belongs to the actin family.</text>
</comment>
<sequence>MVGKKSNKTLLKEEGLERTDNNLDLTTWPQATMINQKNYYTEYLKRDDQFLAYRTQNEEATSRMVREARDKDRALAQGVDVADEATAEENGAAIATQEAFGSKVVVIHMGSQNLRIGLASDALPKTVPMVIARKWPQNESEEDGQPRPKRLKVDNEVPEQCEKWFGDEFSSQYHTMSTELKMRMRGNKRRVLPNSKELVVNYNKRTPPETISEHNDPFRIEWTEIAEDAPDYLVGQPALRIPDDSNPRYKLFWPIRHGWFNEQDYQTKNLLYQDIALILENAIQSQLGLTRKKDWAQYGCVFIIPDLYERRYVTQMLDILLRDIGFGRVCFQQESLSATFGAGYSSSCIVDIGAQKTSICCVEEGMCVEESRVNLKYGGQDVTETFMRMMLHDYFPYADINLKRRYDWLLAEELKQKFCSMNEADVSTQLYDFHLRVSGQNTKKYYFKTYDETMLAPMGFFRPTIFDHSEKLKSRRKLIERSYDLYDGSPNDPLSTAQAAIIDASRSMTVTNGDAAPEQAKTLAPTSTPNRPQPINLFSRLNELEGTPRSSVAGSPGPDGTTPQPATRETPAGGAGETTSIFFDPTVEKIKLAEDRDRHLPIAPLDSAIMTCIANGARGDERKARDFYGGIMVIGGGSKTAGFMPFLEERLREAVPGYGKEILIGAPPRDLDPQALVWKGGSVFGKLSSSGNDSWISGREYDCLGSRLLIHKCMFPW</sequence>
<dbReference type="Gene3D" id="3.30.420.40">
    <property type="match status" value="2"/>
</dbReference>
<dbReference type="SUPFAM" id="SSF53067">
    <property type="entry name" value="Actin-like ATPase domain"/>
    <property type="match status" value="2"/>
</dbReference>
<dbReference type="AlphaFoldDB" id="A0A9P4HWW4"/>
<dbReference type="Gene3D" id="3.90.640.10">
    <property type="entry name" value="Actin, Chain A, domain 4"/>
    <property type="match status" value="2"/>
</dbReference>
<dbReference type="CDD" id="cd10206">
    <property type="entry name" value="ASKHA_NBD_Arp8-like"/>
    <property type="match status" value="1"/>
</dbReference>
<keyword evidence="4" id="KW-1185">Reference proteome</keyword>
<evidence type="ECO:0000313" key="3">
    <source>
        <dbReference type="EMBL" id="KAF2086735.1"/>
    </source>
</evidence>
<name>A0A9P4HWW4_9PEZI</name>
<proteinExistence type="inferred from homology"/>
<dbReference type="InterPro" id="IPR043129">
    <property type="entry name" value="ATPase_NBD"/>
</dbReference>
<dbReference type="InterPro" id="IPR004000">
    <property type="entry name" value="Actin"/>
</dbReference>